<dbReference type="SUPFAM" id="SSF161111">
    <property type="entry name" value="Cation efflux protein transmembrane domain-like"/>
    <property type="match status" value="1"/>
</dbReference>
<keyword evidence="3 6" id="KW-0812">Transmembrane</keyword>
<dbReference type="GO" id="GO:0016020">
    <property type="term" value="C:membrane"/>
    <property type="evidence" value="ECO:0007669"/>
    <property type="project" value="UniProtKB-SubCell"/>
</dbReference>
<dbReference type="InterPro" id="IPR027469">
    <property type="entry name" value="Cation_efflux_TMD_sf"/>
</dbReference>
<dbReference type="InterPro" id="IPR058533">
    <property type="entry name" value="Cation_efflux_TM"/>
</dbReference>
<feature type="transmembrane region" description="Helical" evidence="6">
    <location>
        <begin position="7"/>
        <end position="29"/>
    </location>
</feature>
<evidence type="ECO:0000256" key="5">
    <source>
        <dbReference type="ARBA" id="ARBA00023136"/>
    </source>
</evidence>
<dbReference type="Gene3D" id="1.20.1510.10">
    <property type="entry name" value="Cation efflux protein transmembrane domain"/>
    <property type="match status" value="1"/>
</dbReference>
<feature type="domain" description="Cation efflux protein transmembrane" evidence="7">
    <location>
        <begin position="10"/>
        <end position="62"/>
    </location>
</feature>
<dbReference type="GO" id="GO:0008324">
    <property type="term" value="F:monoatomic cation transmembrane transporter activity"/>
    <property type="evidence" value="ECO:0007669"/>
    <property type="project" value="InterPro"/>
</dbReference>
<dbReference type="EMBL" id="WNDP01000257">
    <property type="protein sequence ID" value="KAF1012694.1"/>
    <property type="molecule type" value="Genomic_DNA"/>
</dbReference>
<comment type="caution">
    <text evidence="8">The sequence shown here is derived from an EMBL/GenBank/DDBJ whole genome shotgun (WGS) entry which is preliminary data.</text>
</comment>
<evidence type="ECO:0000259" key="7">
    <source>
        <dbReference type="Pfam" id="PF01545"/>
    </source>
</evidence>
<evidence type="ECO:0000313" key="8">
    <source>
        <dbReference type="EMBL" id="KAF1012694.1"/>
    </source>
</evidence>
<protein>
    <recommendedName>
        <fullName evidence="7">Cation efflux protein transmembrane domain-containing protein</fullName>
    </recommendedName>
</protein>
<dbReference type="InterPro" id="IPR040177">
    <property type="entry name" value="SLC30A9"/>
</dbReference>
<dbReference type="PANTHER" id="PTHR13414">
    <property type="entry name" value="HUEL-CATION TRANSPORTER"/>
    <property type="match status" value="1"/>
</dbReference>
<name>A0A833UI95_ACIBZ</name>
<gene>
    <name evidence="8" type="ORF">GAK29_04831</name>
</gene>
<accession>A0A833UI95</accession>
<keyword evidence="2" id="KW-0813">Transport</keyword>
<dbReference type="PANTHER" id="PTHR13414:SF9">
    <property type="entry name" value="PROTON-COUPLED ZINC ANTIPORTER SLC30A9, MITOCHONDRIAL"/>
    <property type="match status" value="1"/>
</dbReference>
<organism evidence="8 9">
    <name type="scientific">Acinetobacter bereziniae</name>
    <name type="common">Acinetobacter genomosp. 10</name>
    <dbReference type="NCBI Taxonomy" id="106648"/>
    <lineage>
        <taxon>Bacteria</taxon>
        <taxon>Pseudomonadati</taxon>
        <taxon>Pseudomonadota</taxon>
        <taxon>Gammaproteobacteria</taxon>
        <taxon>Moraxellales</taxon>
        <taxon>Moraxellaceae</taxon>
        <taxon>Acinetobacter</taxon>
    </lineage>
</organism>
<evidence type="ECO:0000256" key="6">
    <source>
        <dbReference type="SAM" id="Phobius"/>
    </source>
</evidence>
<keyword evidence="4 6" id="KW-1133">Transmembrane helix</keyword>
<keyword evidence="5 6" id="KW-0472">Membrane</keyword>
<dbReference type="Pfam" id="PF01545">
    <property type="entry name" value="Cation_efflux"/>
    <property type="match status" value="1"/>
</dbReference>
<comment type="subcellular location">
    <subcellularLocation>
        <location evidence="1">Membrane</location>
        <topology evidence="1">Multi-pass membrane protein</topology>
    </subcellularLocation>
</comment>
<evidence type="ECO:0000256" key="2">
    <source>
        <dbReference type="ARBA" id="ARBA00022448"/>
    </source>
</evidence>
<evidence type="ECO:0000313" key="9">
    <source>
        <dbReference type="Proteomes" id="UP000490535"/>
    </source>
</evidence>
<dbReference type="AlphaFoldDB" id="A0A833UI95"/>
<proteinExistence type="predicted"/>
<evidence type="ECO:0000256" key="4">
    <source>
        <dbReference type="ARBA" id="ARBA00022989"/>
    </source>
</evidence>
<evidence type="ECO:0000256" key="1">
    <source>
        <dbReference type="ARBA" id="ARBA00004141"/>
    </source>
</evidence>
<reference evidence="9" key="1">
    <citation type="journal article" date="2020" name="MBio">
        <title>Horizontal gene transfer to a defensive symbiont with a reduced genome amongst a multipartite beetle microbiome.</title>
        <authorList>
            <person name="Waterworth S.C."/>
            <person name="Florez L.V."/>
            <person name="Rees E.R."/>
            <person name="Hertweck C."/>
            <person name="Kaltenpoth M."/>
            <person name="Kwan J.C."/>
        </authorList>
    </citation>
    <scope>NUCLEOTIDE SEQUENCE [LARGE SCALE GENOMIC DNA]</scope>
</reference>
<evidence type="ECO:0000256" key="3">
    <source>
        <dbReference type="ARBA" id="ARBA00022692"/>
    </source>
</evidence>
<sequence length="72" mass="7938">MSDSNKIVVYAALLGNLAIALVKFIAAYITNSSAMLSEAVHSVVDTLNEILLLYGLKKSQQHSRYFLKIQPL</sequence>
<dbReference type="Proteomes" id="UP000490535">
    <property type="component" value="Unassembled WGS sequence"/>
</dbReference>
<dbReference type="GO" id="GO:0006829">
    <property type="term" value="P:zinc ion transport"/>
    <property type="evidence" value="ECO:0007669"/>
    <property type="project" value="UniProtKB-KW"/>
</dbReference>